<organism evidence="9 10">
    <name type="scientific">Paenibacillus agricola</name>
    <dbReference type="NCBI Taxonomy" id="2716264"/>
    <lineage>
        <taxon>Bacteria</taxon>
        <taxon>Bacillati</taxon>
        <taxon>Bacillota</taxon>
        <taxon>Bacilli</taxon>
        <taxon>Bacillales</taxon>
        <taxon>Paenibacillaceae</taxon>
        <taxon>Paenibacillus</taxon>
    </lineage>
</organism>
<dbReference type="Proteomes" id="UP001165962">
    <property type="component" value="Unassembled WGS sequence"/>
</dbReference>
<dbReference type="InterPro" id="IPR035906">
    <property type="entry name" value="MetI-like_sf"/>
</dbReference>
<dbReference type="PANTHER" id="PTHR43744">
    <property type="entry name" value="ABC TRANSPORTER PERMEASE PROTEIN MG189-RELATED-RELATED"/>
    <property type="match status" value="1"/>
</dbReference>
<feature type="transmembrane region" description="Helical" evidence="7">
    <location>
        <begin position="202"/>
        <end position="223"/>
    </location>
</feature>
<proteinExistence type="inferred from homology"/>
<accession>A0ABX0J951</accession>
<keyword evidence="6 7" id="KW-0472">Membrane</keyword>
<evidence type="ECO:0000259" key="8">
    <source>
        <dbReference type="PROSITE" id="PS50928"/>
    </source>
</evidence>
<evidence type="ECO:0000313" key="10">
    <source>
        <dbReference type="Proteomes" id="UP001165962"/>
    </source>
</evidence>
<dbReference type="CDD" id="cd06261">
    <property type="entry name" value="TM_PBP2"/>
    <property type="match status" value="1"/>
</dbReference>
<dbReference type="PANTHER" id="PTHR43744:SF12">
    <property type="entry name" value="ABC TRANSPORTER PERMEASE PROTEIN MG189-RELATED"/>
    <property type="match status" value="1"/>
</dbReference>
<keyword evidence="3" id="KW-1003">Cell membrane</keyword>
<reference evidence="9" key="1">
    <citation type="submission" date="2020-03" db="EMBL/GenBank/DDBJ databases">
        <title>Draft sequencing of Paenibacilllus sp. S3N08.</title>
        <authorList>
            <person name="Kim D.-U."/>
        </authorList>
    </citation>
    <scope>NUCLEOTIDE SEQUENCE</scope>
    <source>
        <strain evidence="9">S3N08</strain>
    </source>
</reference>
<evidence type="ECO:0000256" key="2">
    <source>
        <dbReference type="ARBA" id="ARBA00022448"/>
    </source>
</evidence>
<dbReference type="Pfam" id="PF00528">
    <property type="entry name" value="BPD_transp_1"/>
    <property type="match status" value="1"/>
</dbReference>
<dbReference type="SUPFAM" id="SSF161098">
    <property type="entry name" value="MetI-like"/>
    <property type="match status" value="1"/>
</dbReference>
<comment type="caution">
    <text evidence="9">The sequence shown here is derived from an EMBL/GenBank/DDBJ whole genome shotgun (WGS) entry which is preliminary data.</text>
</comment>
<gene>
    <name evidence="9" type="ORF">G9U52_19960</name>
</gene>
<feature type="transmembrane region" description="Helical" evidence="7">
    <location>
        <begin position="94"/>
        <end position="113"/>
    </location>
</feature>
<dbReference type="Gene3D" id="1.10.3720.10">
    <property type="entry name" value="MetI-like"/>
    <property type="match status" value="1"/>
</dbReference>
<feature type="transmembrane region" description="Helical" evidence="7">
    <location>
        <begin position="30"/>
        <end position="52"/>
    </location>
</feature>
<evidence type="ECO:0000256" key="7">
    <source>
        <dbReference type="RuleBase" id="RU363032"/>
    </source>
</evidence>
<keyword evidence="5 7" id="KW-1133">Transmembrane helix</keyword>
<name>A0ABX0J951_9BACL</name>
<evidence type="ECO:0000256" key="1">
    <source>
        <dbReference type="ARBA" id="ARBA00004651"/>
    </source>
</evidence>
<feature type="transmembrane region" description="Helical" evidence="7">
    <location>
        <begin position="125"/>
        <end position="147"/>
    </location>
</feature>
<protein>
    <submittedName>
        <fullName evidence="9">Carbohydrate ABC transporter permease</fullName>
    </submittedName>
</protein>
<dbReference type="InterPro" id="IPR000515">
    <property type="entry name" value="MetI-like"/>
</dbReference>
<evidence type="ECO:0000256" key="3">
    <source>
        <dbReference type="ARBA" id="ARBA00022475"/>
    </source>
</evidence>
<evidence type="ECO:0000313" key="9">
    <source>
        <dbReference type="EMBL" id="NHN32118.1"/>
    </source>
</evidence>
<evidence type="ECO:0000256" key="6">
    <source>
        <dbReference type="ARBA" id="ARBA00023136"/>
    </source>
</evidence>
<feature type="transmembrane region" description="Helical" evidence="7">
    <location>
        <begin position="159"/>
        <end position="181"/>
    </location>
</feature>
<keyword evidence="4 7" id="KW-0812">Transmembrane</keyword>
<evidence type="ECO:0000256" key="4">
    <source>
        <dbReference type="ARBA" id="ARBA00022692"/>
    </source>
</evidence>
<dbReference type="PROSITE" id="PS50928">
    <property type="entry name" value="ABC_TM1"/>
    <property type="match status" value="1"/>
</dbReference>
<sequence length="298" mass="33332">MQTVHRQLADKNEATESVTRRIAKQLPAKIIIWSFLLFVLVFTLFPVLISVLGSLKTNAEVTAGGTFFPQEWKFSNYLEAWRQADFARFSWNSLFISTMTTVIALLISSMAGYAINRREFPGKRFYMIVQASTMFISIGAVVLRPQFELIVAMNLNASLWGIILILLGSHAAVFFMLIGFYGSIPRELDEAATIDGCSFYGVFFRIILPLLRPGLAVGALFQFRNAWNEYIIPLVFTMTNPKMQTLTVGLANLRYGYNAATQTHLMMAGACISLLPILIVYVFANRSFMQVTAGSVKG</sequence>
<comment type="subcellular location">
    <subcellularLocation>
        <location evidence="1 7">Cell membrane</location>
        <topology evidence="1 7">Multi-pass membrane protein</topology>
    </subcellularLocation>
</comment>
<feature type="transmembrane region" description="Helical" evidence="7">
    <location>
        <begin position="265"/>
        <end position="284"/>
    </location>
</feature>
<dbReference type="EMBL" id="JAAOIW010000007">
    <property type="protein sequence ID" value="NHN32118.1"/>
    <property type="molecule type" value="Genomic_DNA"/>
</dbReference>
<keyword evidence="10" id="KW-1185">Reference proteome</keyword>
<comment type="similarity">
    <text evidence="7">Belongs to the binding-protein-dependent transport system permease family.</text>
</comment>
<evidence type="ECO:0000256" key="5">
    <source>
        <dbReference type="ARBA" id="ARBA00022989"/>
    </source>
</evidence>
<keyword evidence="2 7" id="KW-0813">Transport</keyword>
<feature type="domain" description="ABC transmembrane type-1" evidence="8">
    <location>
        <begin position="90"/>
        <end position="284"/>
    </location>
</feature>